<keyword evidence="1" id="KW-0812">Transmembrane</keyword>
<proteinExistence type="predicted"/>
<feature type="transmembrane region" description="Helical" evidence="1">
    <location>
        <begin position="12"/>
        <end position="34"/>
    </location>
</feature>
<dbReference type="EMBL" id="JAESWC010000018">
    <property type="protein sequence ID" value="MBL4937851.1"/>
    <property type="molecule type" value="Genomic_DNA"/>
</dbReference>
<dbReference type="Proteomes" id="UP000632377">
    <property type="component" value="Unassembled WGS sequence"/>
</dbReference>
<keyword evidence="3" id="KW-1185">Reference proteome</keyword>
<reference evidence="2 3" key="1">
    <citation type="submission" date="2021-01" db="EMBL/GenBank/DDBJ databases">
        <title>Genome public.</title>
        <authorList>
            <person name="Liu C."/>
            <person name="Sun Q."/>
        </authorList>
    </citation>
    <scope>NUCLEOTIDE SEQUENCE [LARGE SCALE GENOMIC DNA]</scope>
    <source>
        <strain evidence="2 3">YIM B02515</strain>
    </source>
</reference>
<accession>A0ABS1TGW4</accession>
<gene>
    <name evidence="2" type="ORF">JK636_19265</name>
</gene>
<evidence type="ECO:0000313" key="2">
    <source>
        <dbReference type="EMBL" id="MBL4937851.1"/>
    </source>
</evidence>
<organism evidence="2 3">
    <name type="scientific">Clostridium rhizosphaerae</name>
    <dbReference type="NCBI Taxonomy" id="2803861"/>
    <lineage>
        <taxon>Bacteria</taxon>
        <taxon>Bacillati</taxon>
        <taxon>Bacillota</taxon>
        <taxon>Clostridia</taxon>
        <taxon>Eubacteriales</taxon>
        <taxon>Clostridiaceae</taxon>
        <taxon>Clostridium</taxon>
    </lineage>
</organism>
<protein>
    <submittedName>
        <fullName evidence="2">Uncharacterized protein</fullName>
    </submittedName>
</protein>
<name>A0ABS1TGW4_9CLOT</name>
<sequence length="186" mass="21702">MKINERHRAIIEWVVAVVLIVVTCKFSILSYGSFSPVRAHEQSERTFHYGPSKIIKTIDLDKQKIYLCKYKDWFSADTVKKGIVKWYPGDNVDGTPIDYSKQVSFTLSGSSNKQNKMIMKVYGCVNNPEINTILLVEENEANTSRYDLDESKMFIFYWEEDSEKHKVKYLKGLNKDGKIIYEEEVY</sequence>
<evidence type="ECO:0000313" key="3">
    <source>
        <dbReference type="Proteomes" id="UP000632377"/>
    </source>
</evidence>
<keyword evidence="1" id="KW-0472">Membrane</keyword>
<keyword evidence="1" id="KW-1133">Transmembrane helix</keyword>
<evidence type="ECO:0000256" key="1">
    <source>
        <dbReference type="SAM" id="Phobius"/>
    </source>
</evidence>
<comment type="caution">
    <text evidence="2">The sequence shown here is derived from an EMBL/GenBank/DDBJ whole genome shotgun (WGS) entry which is preliminary data.</text>
</comment>
<dbReference type="RefSeq" id="WP_202750594.1">
    <property type="nucleotide sequence ID" value="NZ_JAESWC010000018.1"/>
</dbReference>